<reference evidence="1" key="1">
    <citation type="submission" date="2023-05" db="EMBL/GenBank/DDBJ databases">
        <authorList>
            <consortium name="ELIXIR-Norway"/>
        </authorList>
    </citation>
    <scope>NUCLEOTIDE SEQUENCE</scope>
</reference>
<dbReference type="EMBL" id="OX596087">
    <property type="protein sequence ID" value="CAN0452491.1"/>
    <property type="molecule type" value="Genomic_DNA"/>
</dbReference>
<protein>
    <submittedName>
        <fullName evidence="1">Uncharacterized protein</fullName>
    </submittedName>
</protein>
<evidence type="ECO:0000313" key="1">
    <source>
        <dbReference type="EMBL" id="CAN0452491.1"/>
    </source>
</evidence>
<name>A0AC59ZMZ5_RANTA</name>
<accession>A0AC59ZMZ5</accession>
<gene>
    <name evidence="1" type="ORF">MRATA1EN22A_LOCUS19721</name>
</gene>
<evidence type="ECO:0000313" key="2">
    <source>
        <dbReference type="Proteomes" id="UP001162501"/>
    </source>
</evidence>
<dbReference type="Proteomes" id="UP001162501">
    <property type="component" value="Chromosome 3"/>
</dbReference>
<reference evidence="1" key="2">
    <citation type="submission" date="2025-03" db="EMBL/GenBank/DDBJ databases">
        <authorList>
            <consortium name="ELIXIR-Norway"/>
            <consortium name="Elixir Norway"/>
        </authorList>
    </citation>
    <scope>NUCLEOTIDE SEQUENCE</scope>
</reference>
<sequence>MRVLLKALGTGNSSPGRGQNTSRFPKVDSQAMFGPWDQPHHSEPAWPHGGHIKAKHQAISGTSPLQVSDGNASGRSGDDGPNLLPSGSWSPASPGQTAPSVVWGWLMDTKSVFSLTRQTERQIADHRFPKDSPPTPLMEKPSREKSIPQPLNLPSVRVGGCQAESLTEAPIT</sequence>
<organism evidence="1 2">
    <name type="scientific">Rangifer tarandus platyrhynchus</name>
    <name type="common">Svalbard reindeer</name>
    <dbReference type="NCBI Taxonomy" id="3082113"/>
    <lineage>
        <taxon>Eukaryota</taxon>
        <taxon>Metazoa</taxon>
        <taxon>Chordata</taxon>
        <taxon>Craniata</taxon>
        <taxon>Vertebrata</taxon>
        <taxon>Euteleostomi</taxon>
        <taxon>Mammalia</taxon>
        <taxon>Eutheria</taxon>
        <taxon>Laurasiatheria</taxon>
        <taxon>Artiodactyla</taxon>
        <taxon>Ruminantia</taxon>
        <taxon>Pecora</taxon>
        <taxon>Cervidae</taxon>
        <taxon>Odocoileinae</taxon>
        <taxon>Rangifer</taxon>
    </lineage>
</organism>
<proteinExistence type="predicted"/>